<dbReference type="GO" id="GO:0000145">
    <property type="term" value="C:exocyst"/>
    <property type="evidence" value="ECO:0007669"/>
    <property type="project" value="UniProtKB-UniRule"/>
</dbReference>
<dbReference type="FunCoup" id="F2UMD9">
    <property type="interactions" value="947"/>
</dbReference>
<dbReference type="GO" id="GO:0006893">
    <property type="term" value="P:Golgi to plasma membrane transport"/>
    <property type="evidence" value="ECO:0007669"/>
    <property type="project" value="TreeGrafter"/>
</dbReference>
<dbReference type="EMBL" id="GL832982">
    <property type="protein sequence ID" value="EGD78288.1"/>
    <property type="molecule type" value="Genomic_DNA"/>
</dbReference>
<gene>
    <name evidence="9" type="ORF">PTSG_09354</name>
</gene>
<dbReference type="OMA" id="FPFHSEQ"/>
<protein>
    <recommendedName>
        <fullName evidence="5">Exocyst complex component</fullName>
    </recommendedName>
</protein>
<evidence type="ECO:0000313" key="10">
    <source>
        <dbReference type="Proteomes" id="UP000007799"/>
    </source>
</evidence>
<dbReference type="InterPro" id="IPR007225">
    <property type="entry name" value="EXOC6/Sec15"/>
</dbReference>
<dbReference type="Pfam" id="PF20651">
    <property type="entry name" value="EXOC6_Sec15_N"/>
    <property type="match status" value="1"/>
</dbReference>
<feature type="compositionally biased region" description="Basic and acidic residues" evidence="6">
    <location>
        <begin position="13"/>
        <end position="36"/>
    </location>
</feature>
<dbReference type="PANTHER" id="PTHR12702:SF0">
    <property type="entry name" value="EXOCYST COMPLEX COMPONENT 6"/>
    <property type="match status" value="1"/>
</dbReference>
<dbReference type="InterPro" id="IPR042045">
    <property type="entry name" value="EXOC6/Sec15_C_dom1"/>
</dbReference>
<dbReference type="PIRSF" id="PIRSF025007">
    <property type="entry name" value="Sec15"/>
    <property type="match status" value="1"/>
</dbReference>
<dbReference type="InParanoid" id="F2UMD9"/>
<dbReference type="GO" id="GO:0090522">
    <property type="term" value="P:vesicle tethering involved in exocytosis"/>
    <property type="evidence" value="ECO:0007669"/>
    <property type="project" value="UniProtKB-UniRule"/>
</dbReference>
<comment type="function">
    <text evidence="5">Component of the exocyst complex involved in the docking of exocytic vesicles with fusion sites on the plasma membrane.</text>
</comment>
<evidence type="ECO:0000256" key="1">
    <source>
        <dbReference type="ARBA" id="ARBA00007944"/>
    </source>
</evidence>
<dbReference type="GO" id="GO:0006886">
    <property type="term" value="P:intracellular protein transport"/>
    <property type="evidence" value="ECO:0007669"/>
    <property type="project" value="InterPro"/>
</dbReference>
<dbReference type="PANTHER" id="PTHR12702">
    <property type="entry name" value="SEC15"/>
    <property type="match status" value="1"/>
</dbReference>
<dbReference type="Proteomes" id="UP000007799">
    <property type="component" value="Unassembled WGS sequence"/>
</dbReference>
<dbReference type="OrthoDB" id="10267033at2759"/>
<accession>F2UMD9</accession>
<feature type="compositionally biased region" description="Low complexity" evidence="6">
    <location>
        <begin position="40"/>
        <end position="53"/>
    </location>
</feature>
<feature type="domain" description="Exocyst complex subunit EXOC6/Sec15 C-terminal" evidence="7">
    <location>
        <begin position="443"/>
        <end position="790"/>
    </location>
</feature>
<dbReference type="GeneID" id="16070161"/>
<evidence type="ECO:0000259" key="7">
    <source>
        <dbReference type="Pfam" id="PF04091"/>
    </source>
</evidence>
<dbReference type="AlphaFoldDB" id="F2UMD9"/>
<dbReference type="InterPro" id="IPR042044">
    <property type="entry name" value="EXOC6PINT-1/Sec15/Tip20_C_dom2"/>
</dbReference>
<evidence type="ECO:0000256" key="5">
    <source>
        <dbReference type="PIRNR" id="PIRNR025007"/>
    </source>
</evidence>
<feature type="domain" description="Exocyst complex component EXOC6/Sec15 N-terminal" evidence="8">
    <location>
        <begin position="98"/>
        <end position="266"/>
    </location>
</feature>
<dbReference type="Gene3D" id="1.20.58.670">
    <property type="entry name" value="Dsl1p vesicle tethering complex, Tip20p subunit, domain D"/>
    <property type="match status" value="1"/>
</dbReference>
<evidence type="ECO:0000256" key="3">
    <source>
        <dbReference type="ARBA" id="ARBA00022483"/>
    </source>
</evidence>
<evidence type="ECO:0000256" key="4">
    <source>
        <dbReference type="ARBA" id="ARBA00023054"/>
    </source>
</evidence>
<dbReference type="STRING" id="946362.F2UMD9"/>
<keyword evidence="10" id="KW-1185">Reference proteome</keyword>
<evidence type="ECO:0000256" key="2">
    <source>
        <dbReference type="ARBA" id="ARBA00022448"/>
    </source>
</evidence>
<comment type="similarity">
    <text evidence="1 5">Belongs to the SEC15 family.</text>
</comment>
<name>F2UMD9_SALR5</name>
<dbReference type="GO" id="GO:0016020">
    <property type="term" value="C:membrane"/>
    <property type="evidence" value="ECO:0007669"/>
    <property type="project" value="TreeGrafter"/>
</dbReference>
<dbReference type="InterPro" id="IPR048359">
    <property type="entry name" value="EXOC6_Sec15_N"/>
</dbReference>
<dbReference type="KEGG" id="sre:PTSG_09354"/>
<dbReference type="FunFam" id="1.20.58.670:FF:000002">
    <property type="entry name" value="Exocyst complex component"/>
    <property type="match status" value="1"/>
</dbReference>
<organism evidence="9 10">
    <name type="scientific">Salpingoeca rosetta (strain ATCC 50818 / BSB-021)</name>
    <dbReference type="NCBI Taxonomy" id="946362"/>
    <lineage>
        <taxon>Eukaryota</taxon>
        <taxon>Choanoflagellata</taxon>
        <taxon>Craspedida</taxon>
        <taxon>Salpingoecidae</taxon>
        <taxon>Salpingoeca</taxon>
    </lineage>
</organism>
<keyword evidence="4" id="KW-0175">Coiled coil</keyword>
<dbReference type="eggNOG" id="KOG2176">
    <property type="taxonomic scope" value="Eukaryota"/>
</dbReference>
<feature type="region of interest" description="Disordered" evidence="6">
    <location>
        <begin position="1"/>
        <end position="53"/>
    </location>
</feature>
<dbReference type="InterPro" id="IPR046361">
    <property type="entry name" value="EXOC6/Sec15_C"/>
</dbReference>
<evidence type="ECO:0000259" key="8">
    <source>
        <dbReference type="Pfam" id="PF20651"/>
    </source>
</evidence>
<keyword evidence="3 5" id="KW-0268">Exocytosis</keyword>
<evidence type="ECO:0000256" key="6">
    <source>
        <dbReference type="SAM" id="MobiDB-lite"/>
    </source>
</evidence>
<dbReference type="Pfam" id="PF04091">
    <property type="entry name" value="Sec15_C"/>
    <property type="match status" value="1"/>
</dbReference>
<keyword evidence="2 5" id="KW-0813">Transport</keyword>
<dbReference type="Gene3D" id="1.10.357.30">
    <property type="entry name" value="Exocyst complex subunit Sec15 C-terminal domain, N-terminal subdomain"/>
    <property type="match status" value="1"/>
</dbReference>
<dbReference type="RefSeq" id="XP_004989611.1">
    <property type="nucleotide sequence ID" value="XM_004989554.1"/>
</dbReference>
<proteinExistence type="inferred from homology"/>
<evidence type="ECO:0000313" key="9">
    <source>
        <dbReference type="EMBL" id="EGD78288.1"/>
    </source>
</evidence>
<reference evidence="9" key="1">
    <citation type="submission" date="2009-08" db="EMBL/GenBank/DDBJ databases">
        <title>Annotation of Salpingoeca rosetta.</title>
        <authorList>
            <consortium name="The Broad Institute Genome Sequencing Platform"/>
            <person name="Russ C."/>
            <person name="Cuomo C."/>
            <person name="Burger G."/>
            <person name="Gray M.W."/>
            <person name="Holland P.W.H."/>
            <person name="King N."/>
            <person name="Lang F.B.F."/>
            <person name="Roger A.J."/>
            <person name="Ruiz-Trillo I."/>
            <person name="Young S.K."/>
            <person name="Zeng Q."/>
            <person name="Gargeya S."/>
            <person name="Alvarado L."/>
            <person name="Berlin A."/>
            <person name="Chapman S.B."/>
            <person name="Chen Z."/>
            <person name="Freedman E."/>
            <person name="Gellesch M."/>
            <person name="Goldberg J."/>
            <person name="Griggs A."/>
            <person name="Gujja S."/>
            <person name="Heilman E."/>
            <person name="Heiman D."/>
            <person name="Howarth C."/>
            <person name="Mehta T."/>
            <person name="Neiman D."/>
            <person name="Pearson M."/>
            <person name="Roberts A."/>
            <person name="Saif S."/>
            <person name="Shea T."/>
            <person name="Shenoy N."/>
            <person name="Sisk P."/>
            <person name="Stolte C."/>
            <person name="Sykes S."/>
            <person name="White J."/>
            <person name="Yandava C."/>
            <person name="Haas B."/>
            <person name="Nusbaum C."/>
            <person name="Birren B."/>
        </authorList>
    </citation>
    <scope>NUCLEOTIDE SEQUENCE</scope>
    <source>
        <strain evidence="9">ATCC 50818</strain>
    </source>
</reference>
<sequence>MMDNDDGEGGGSSRREDTASTDTVHGDGAVHDEGAATRKSSAGSVGSLAAGDDGNMGHGRNYSMLLSEVINSEGNIAPTLRAVYDSSQSDIPTFVKALETQTTKLDGDIERLCSTHYQGFIDSIDRLLKLKDHALKLQTRIDRVKGLISDAGTGLQAMTESLARERRRQCNILRTIETLNVCVPALRLFCKVQVQLQAGRFYSVIKTLEELEAQHLAHVTQFRFGQAIQARIPHIRAQVRQEAFGDMRRFLEEARMKAKAVGETAMARAQKVHAIDTEGMDPDAAVGAQPSASSASLAALEDMTAHAAALDVDFGPIYSCWHICQVLNSTSACILYYKTERKKQGELVINPPSPLTSVHDFQDYFARLAGFFLVEETVLSTTEGLISKQYLDEMWHHAQNKIATAMQTAISNCTTASMIRSVKTIIVTFNRVLQDHDYSIGRLVDVLLDIRERYQSVLLTSSGEVLRGILFSDNYTPLHVDTEEEYRALRAKYPFSDVPADEAELPHSLEFSDAVPNIYVEVKQFIFLTWLYIHNIGLSNTEVDETVRQSTNQLLSKVLSGTMARIVRERTLTLPQLTQISVNTQYLERACEKLERYISSLTKTVGDDIHITRLYAASDFKDARSAAEYRMVELLSEQIDECLDLADYDWAPAEPRTTSSSYMYDLLAYLTTMFASLTNLPKEVATHAYFMTCKHLCSKLMELVQSPEIKKVNLNGIKSFELDVRLCEDYADSCPVIDAGDQLLQGLFVSLRELVDVFLKEDWAVYLDPEQRTQTYAHLKPHIVLMWLEKFDDTSRQGLFRSGEDRRKARLVDNALKKLRAEIGQQSHAQQSSS</sequence>